<keyword evidence="2" id="KW-1185">Reference proteome</keyword>
<accession>A0A7X4GT84</accession>
<organism evidence="1 2">
    <name type="scientific">Duganella rivi</name>
    <dbReference type="NCBI Taxonomy" id="2666083"/>
    <lineage>
        <taxon>Bacteria</taxon>
        <taxon>Pseudomonadati</taxon>
        <taxon>Pseudomonadota</taxon>
        <taxon>Betaproteobacteria</taxon>
        <taxon>Burkholderiales</taxon>
        <taxon>Oxalobacteraceae</taxon>
        <taxon>Telluria group</taxon>
        <taxon>Duganella</taxon>
    </lineage>
</organism>
<evidence type="ECO:0000313" key="1">
    <source>
        <dbReference type="EMBL" id="MYM69253.1"/>
    </source>
</evidence>
<evidence type="ECO:0008006" key="3">
    <source>
        <dbReference type="Google" id="ProtNLM"/>
    </source>
</evidence>
<sequence>MNANNVHVPAALAAVAQGRDHITTDEFARAWCLAPQTVRKNHCLKGECCGVRPIKRGKFLLWPVMATAEAMVGGA</sequence>
<gene>
    <name evidence="1" type="ORF">GTP45_20775</name>
</gene>
<evidence type="ECO:0000313" key="2">
    <source>
        <dbReference type="Proteomes" id="UP000450012"/>
    </source>
</evidence>
<reference evidence="1 2" key="1">
    <citation type="submission" date="2019-12" db="EMBL/GenBank/DDBJ databases">
        <title>Novel species isolated from a subtropical stream in China.</title>
        <authorList>
            <person name="Lu H."/>
        </authorList>
    </citation>
    <scope>NUCLEOTIDE SEQUENCE [LARGE SCALE GENOMIC DNA]</scope>
    <source>
        <strain evidence="1 2">FT55W</strain>
    </source>
</reference>
<proteinExistence type="predicted"/>
<dbReference type="AlphaFoldDB" id="A0A7X4GT84"/>
<name>A0A7X4GT84_9BURK</name>
<comment type="caution">
    <text evidence="1">The sequence shown here is derived from an EMBL/GenBank/DDBJ whole genome shotgun (WGS) entry which is preliminary data.</text>
</comment>
<dbReference type="Proteomes" id="UP000450012">
    <property type="component" value="Unassembled WGS sequence"/>
</dbReference>
<protein>
    <recommendedName>
        <fullName evidence="3">DNA-binding protein</fullName>
    </recommendedName>
</protein>
<dbReference type="EMBL" id="WWCK01000006">
    <property type="protein sequence ID" value="MYM69253.1"/>
    <property type="molecule type" value="Genomic_DNA"/>
</dbReference>